<accession>V6LQQ6</accession>
<dbReference type="EMBL" id="AUWU02000007">
    <property type="protein sequence ID" value="KAH0571191.1"/>
    <property type="molecule type" value="Genomic_DNA"/>
</dbReference>
<evidence type="ECO:0000313" key="2">
    <source>
        <dbReference type="EMBL" id="EST46915.1"/>
    </source>
</evidence>
<keyword evidence="1" id="KW-0812">Transmembrane</keyword>
<organism evidence="2">
    <name type="scientific">Spironucleus salmonicida</name>
    <dbReference type="NCBI Taxonomy" id="348837"/>
    <lineage>
        <taxon>Eukaryota</taxon>
        <taxon>Metamonada</taxon>
        <taxon>Diplomonadida</taxon>
        <taxon>Hexamitidae</taxon>
        <taxon>Hexamitinae</taxon>
        <taxon>Spironucleus</taxon>
    </lineage>
</organism>
<reference evidence="2 3" key="1">
    <citation type="journal article" date="2014" name="PLoS Genet.">
        <title>The Genome of Spironucleus salmonicida Highlights a Fish Pathogen Adapted to Fluctuating Environments.</title>
        <authorList>
            <person name="Xu F."/>
            <person name="Jerlstrom-Hultqvist J."/>
            <person name="Einarsson E."/>
            <person name="Astvaldsson A."/>
            <person name="Svard S.G."/>
            <person name="Andersson J.O."/>
        </authorList>
    </citation>
    <scope>NUCLEOTIDE SEQUENCE</scope>
    <source>
        <strain evidence="3">ATCC 50377</strain>
    </source>
</reference>
<dbReference type="EMBL" id="KI546057">
    <property type="protein sequence ID" value="EST46915.1"/>
    <property type="molecule type" value="Genomic_DNA"/>
</dbReference>
<keyword evidence="4" id="KW-1185">Reference proteome</keyword>
<dbReference type="AlphaFoldDB" id="V6LQQ6"/>
<keyword evidence="1" id="KW-1133">Transmembrane helix</keyword>
<dbReference type="VEuPathDB" id="GiardiaDB:SS50377_27491"/>
<evidence type="ECO:0000313" key="4">
    <source>
        <dbReference type="Proteomes" id="UP000018208"/>
    </source>
</evidence>
<evidence type="ECO:0008006" key="5">
    <source>
        <dbReference type="Google" id="ProtNLM"/>
    </source>
</evidence>
<gene>
    <name evidence="2" type="ORF">SS50377_13070</name>
    <name evidence="3" type="ORF">SS50377_27491</name>
</gene>
<feature type="transmembrane region" description="Helical" evidence="1">
    <location>
        <begin position="357"/>
        <end position="376"/>
    </location>
</feature>
<name>V6LQQ6_9EUKA</name>
<keyword evidence="1" id="KW-0472">Membrane</keyword>
<evidence type="ECO:0000313" key="3">
    <source>
        <dbReference type="EMBL" id="KAH0571191.1"/>
    </source>
</evidence>
<dbReference type="Proteomes" id="UP000018208">
    <property type="component" value="Unassembled WGS sequence"/>
</dbReference>
<proteinExistence type="predicted"/>
<protein>
    <recommendedName>
        <fullName evidence="5">Transmembrane protein</fullName>
    </recommendedName>
</protein>
<reference evidence="3" key="2">
    <citation type="submission" date="2020-12" db="EMBL/GenBank/DDBJ databases">
        <title>New Spironucleus salmonicida genome in near-complete chromosomes.</title>
        <authorList>
            <person name="Xu F."/>
            <person name="Kurt Z."/>
            <person name="Jimenez-Gonzalez A."/>
            <person name="Astvaldsson A."/>
            <person name="Andersson J.O."/>
            <person name="Svard S.G."/>
        </authorList>
    </citation>
    <scope>NUCLEOTIDE SEQUENCE</scope>
    <source>
        <strain evidence="3">ATCC 50377</strain>
    </source>
</reference>
<evidence type="ECO:0000256" key="1">
    <source>
        <dbReference type="SAM" id="Phobius"/>
    </source>
</evidence>
<sequence>MLILLAQVWPQPVQTYSYKHIDKQSFMKQYTQSLDEHLDNIKLFVGSIITYEYEVSECQDEFCSIFIQKTLLQPFEYYKMQSYIEVILDPMMAISYTDSLKFGYSVRINENLPFAQDASNLIQKLIISYESTSESRAFTALSIAGYNGFLAINSKEQMIGFTQDYDEECNVIINEARVVQLPTYIESEFLLQLAKVHRSELPTAAQQFLQYTISDLIPDKIFDYLSQFYFVNSYIFGITSYQSQEAYFFTLNKEYLRKINTSENAVQSSCRTDLSFVVSSDFRTISVERQLNSSLAKTNDFKVFTNTLRTFPFRTEETPSIVAFTQVDKFLTLQKCNSVFDGNTIASCAELSPPADYWSIICSLIIIAVVITAWVYGCRFSIKQAKDE</sequence>